<dbReference type="InterPro" id="IPR036890">
    <property type="entry name" value="HATPase_C_sf"/>
</dbReference>
<comment type="catalytic activity">
    <reaction evidence="1">
        <text>ATP + protein L-histidine = ADP + protein N-phospho-L-histidine.</text>
        <dbReference type="EC" id="2.7.13.3"/>
    </reaction>
</comment>
<name>A0ABN6MNF9_9BACT</name>
<organism evidence="6 7">
    <name type="scientific">Anaeromyxobacter oryzae</name>
    <dbReference type="NCBI Taxonomy" id="2918170"/>
    <lineage>
        <taxon>Bacteria</taxon>
        <taxon>Pseudomonadati</taxon>
        <taxon>Myxococcota</taxon>
        <taxon>Myxococcia</taxon>
        <taxon>Myxococcales</taxon>
        <taxon>Cystobacterineae</taxon>
        <taxon>Anaeromyxobacteraceae</taxon>
        <taxon>Anaeromyxobacter</taxon>
    </lineage>
</organism>
<dbReference type="PROSITE" id="PS50109">
    <property type="entry name" value="HIS_KIN"/>
    <property type="match status" value="1"/>
</dbReference>
<evidence type="ECO:0000313" key="6">
    <source>
        <dbReference type="EMBL" id="BDG01891.1"/>
    </source>
</evidence>
<dbReference type="InterPro" id="IPR003661">
    <property type="entry name" value="HisK_dim/P_dom"/>
</dbReference>
<dbReference type="PANTHER" id="PTHR43547">
    <property type="entry name" value="TWO-COMPONENT HISTIDINE KINASE"/>
    <property type="match status" value="1"/>
</dbReference>
<evidence type="ECO:0000256" key="4">
    <source>
        <dbReference type="SAM" id="MobiDB-lite"/>
    </source>
</evidence>
<dbReference type="EMBL" id="AP025591">
    <property type="protein sequence ID" value="BDG01891.1"/>
    <property type="molecule type" value="Genomic_DNA"/>
</dbReference>
<dbReference type="Pfam" id="PF02518">
    <property type="entry name" value="HATPase_c"/>
    <property type="match status" value="1"/>
</dbReference>
<keyword evidence="7" id="KW-1185">Reference proteome</keyword>
<dbReference type="SMART" id="SM00387">
    <property type="entry name" value="HATPase_c"/>
    <property type="match status" value="1"/>
</dbReference>
<keyword evidence="3" id="KW-0597">Phosphoprotein</keyword>
<evidence type="ECO:0000256" key="3">
    <source>
        <dbReference type="ARBA" id="ARBA00022553"/>
    </source>
</evidence>
<feature type="domain" description="Histidine kinase" evidence="5">
    <location>
        <begin position="30"/>
        <end position="234"/>
    </location>
</feature>
<evidence type="ECO:0000313" key="7">
    <source>
        <dbReference type="Proteomes" id="UP001162891"/>
    </source>
</evidence>
<dbReference type="Gene3D" id="3.30.565.10">
    <property type="entry name" value="Histidine kinase-like ATPase, C-terminal domain"/>
    <property type="match status" value="1"/>
</dbReference>
<dbReference type="InterPro" id="IPR003594">
    <property type="entry name" value="HATPase_dom"/>
</dbReference>
<dbReference type="SUPFAM" id="SSF55874">
    <property type="entry name" value="ATPase domain of HSP90 chaperone/DNA topoisomerase II/histidine kinase"/>
    <property type="match status" value="1"/>
</dbReference>
<sequence length="236" mass="24900">MNRVETEAVGDGAVVTAKGPPRRAVQLGLEVAHDLKNSITAVKALVQLGLRNPAESASHARLAIIESEITRMQERLLRCLSIARALDELTPTVVDLGPLVSDALLVLSARAESARVRLRTSGDATVEADPRRLTEAVLNLVANAIEATPAGGEVSVQVRSSAGGAEIVVRDTGRGMHPETLRRLGTPFFTTRVDGTGLGVVLARSVLARHGGSLRYESEPGRGTTVRATLPARMAP</sequence>
<dbReference type="InterPro" id="IPR004358">
    <property type="entry name" value="Sig_transdc_His_kin-like_C"/>
</dbReference>
<dbReference type="RefSeq" id="WP_248358839.1">
    <property type="nucleotide sequence ID" value="NZ_AP025591.1"/>
</dbReference>
<dbReference type="EC" id="2.7.13.3" evidence="2"/>
<dbReference type="CDD" id="cd00075">
    <property type="entry name" value="HATPase"/>
    <property type="match status" value="1"/>
</dbReference>
<accession>A0ABN6MNF9</accession>
<dbReference type="PRINTS" id="PR00344">
    <property type="entry name" value="BCTRLSENSOR"/>
</dbReference>
<dbReference type="CDD" id="cd00082">
    <property type="entry name" value="HisKA"/>
    <property type="match status" value="1"/>
</dbReference>
<protein>
    <recommendedName>
        <fullName evidence="2">histidine kinase</fullName>
        <ecNumber evidence="2">2.7.13.3</ecNumber>
    </recommendedName>
</protein>
<evidence type="ECO:0000256" key="1">
    <source>
        <dbReference type="ARBA" id="ARBA00000085"/>
    </source>
</evidence>
<dbReference type="PANTHER" id="PTHR43547:SF2">
    <property type="entry name" value="HYBRID SIGNAL TRANSDUCTION HISTIDINE KINASE C"/>
    <property type="match status" value="1"/>
</dbReference>
<dbReference type="InterPro" id="IPR005467">
    <property type="entry name" value="His_kinase_dom"/>
</dbReference>
<proteinExistence type="predicted"/>
<feature type="region of interest" description="Disordered" evidence="4">
    <location>
        <begin position="217"/>
        <end position="236"/>
    </location>
</feature>
<dbReference type="Proteomes" id="UP001162891">
    <property type="component" value="Chromosome"/>
</dbReference>
<evidence type="ECO:0000256" key="2">
    <source>
        <dbReference type="ARBA" id="ARBA00012438"/>
    </source>
</evidence>
<reference evidence="7" key="1">
    <citation type="journal article" date="2022" name="Int. J. Syst. Evol. Microbiol.">
        <title>Anaeromyxobacter oryzae sp. nov., Anaeromyxobacter diazotrophicus sp. nov. and Anaeromyxobacter paludicola sp. nov., isolated from paddy soils.</title>
        <authorList>
            <person name="Itoh H."/>
            <person name="Xu Z."/>
            <person name="Mise K."/>
            <person name="Masuda Y."/>
            <person name="Ushijima N."/>
            <person name="Hayakawa C."/>
            <person name="Shiratori Y."/>
            <person name="Senoo K."/>
        </authorList>
    </citation>
    <scope>NUCLEOTIDE SEQUENCE [LARGE SCALE GENOMIC DNA]</scope>
    <source>
        <strain evidence="7">Red232</strain>
    </source>
</reference>
<evidence type="ECO:0000259" key="5">
    <source>
        <dbReference type="PROSITE" id="PS50109"/>
    </source>
</evidence>
<gene>
    <name evidence="6" type="ORF">AMOR_08870</name>
</gene>